<evidence type="ECO:0000259" key="11">
    <source>
        <dbReference type="Pfam" id="PF00999"/>
    </source>
</evidence>
<evidence type="ECO:0000256" key="7">
    <source>
        <dbReference type="ARBA" id="ARBA00023065"/>
    </source>
</evidence>
<feature type="domain" description="Cation/H(+) antiporter central" evidence="12">
    <location>
        <begin position="486"/>
        <end position="610"/>
    </location>
</feature>
<evidence type="ECO:0000259" key="12">
    <source>
        <dbReference type="Pfam" id="PF23256"/>
    </source>
</evidence>
<dbReference type="InterPro" id="IPR057290">
    <property type="entry name" value="CHX17_C"/>
</dbReference>
<feature type="domain" description="Cation/H+ exchanger transmembrane" evidence="11">
    <location>
        <begin position="45"/>
        <end position="430"/>
    </location>
</feature>
<dbReference type="GO" id="GO:0016020">
    <property type="term" value="C:membrane"/>
    <property type="evidence" value="ECO:0007669"/>
    <property type="project" value="UniProtKB-SubCell"/>
</dbReference>
<comment type="subcellular location">
    <subcellularLocation>
        <location evidence="1">Membrane</location>
        <topology evidence="1">Multi-pass membrane protein</topology>
    </subcellularLocation>
</comment>
<comment type="similarity">
    <text evidence="9">Belongs to the monovalent cation:proton antiporter 2 (CPA2) transporter (TC 2.A.37) family. CHX (TC 2.A.37.4) subfamily.</text>
</comment>
<feature type="transmembrane region" description="Helical" evidence="10">
    <location>
        <begin position="34"/>
        <end position="52"/>
    </location>
</feature>
<dbReference type="GO" id="GO:0015297">
    <property type="term" value="F:antiporter activity"/>
    <property type="evidence" value="ECO:0007669"/>
    <property type="project" value="InterPro"/>
</dbReference>
<dbReference type="Gene3D" id="3.40.50.12370">
    <property type="match status" value="1"/>
</dbReference>
<dbReference type="InterPro" id="IPR057291">
    <property type="entry name" value="CHX17_2nd"/>
</dbReference>
<dbReference type="GO" id="GO:0006813">
    <property type="term" value="P:potassium ion transport"/>
    <property type="evidence" value="ECO:0007669"/>
    <property type="project" value="UniProtKB-KW"/>
</dbReference>
<proteinExistence type="inferred from homology"/>
<feature type="transmembrane region" description="Helical" evidence="10">
    <location>
        <begin position="267"/>
        <end position="287"/>
    </location>
</feature>
<dbReference type="GO" id="GO:0012505">
    <property type="term" value="C:endomembrane system"/>
    <property type="evidence" value="ECO:0007669"/>
    <property type="project" value="TreeGrafter"/>
</dbReference>
<reference evidence="14 15" key="1">
    <citation type="submission" date="2024-01" db="EMBL/GenBank/DDBJ databases">
        <title>Genome assemblies of Stephania.</title>
        <authorList>
            <person name="Yang L."/>
        </authorList>
    </citation>
    <scope>NUCLEOTIDE SEQUENCE [LARGE SCALE GENOMIC DNA]</scope>
    <source>
        <strain evidence="14">JXDWG</strain>
        <tissue evidence="14">Leaf</tissue>
    </source>
</reference>
<name>A0AAP0KUZ8_9MAGN</name>
<feature type="transmembrane region" description="Helical" evidence="10">
    <location>
        <begin position="101"/>
        <end position="122"/>
    </location>
</feature>
<dbReference type="InterPro" id="IPR050794">
    <property type="entry name" value="CPA2_transporter"/>
</dbReference>
<keyword evidence="7" id="KW-0406">Ion transport</keyword>
<keyword evidence="4 10" id="KW-0812">Transmembrane</keyword>
<evidence type="ECO:0008006" key="16">
    <source>
        <dbReference type="Google" id="ProtNLM"/>
    </source>
</evidence>
<dbReference type="Proteomes" id="UP001419268">
    <property type="component" value="Unassembled WGS sequence"/>
</dbReference>
<keyword evidence="15" id="KW-1185">Reference proteome</keyword>
<dbReference type="Pfam" id="PF00999">
    <property type="entry name" value="Na_H_Exchanger"/>
    <property type="match status" value="1"/>
</dbReference>
<evidence type="ECO:0000256" key="4">
    <source>
        <dbReference type="ARBA" id="ARBA00022692"/>
    </source>
</evidence>
<feature type="transmembrane region" description="Helical" evidence="10">
    <location>
        <begin position="319"/>
        <end position="340"/>
    </location>
</feature>
<evidence type="ECO:0000259" key="13">
    <source>
        <dbReference type="Pfam" id="PF23259"/>
    </source>
</evidence>
<evidence type="ECO:0000313" key="14">
    <source>
        <dbReference type="EMBL" id="KAK9159208.1"/>
    </source>
</evidence>
<dbReference type="Pfam" id="PF23259">
    <property type="entry name" value="CHX17_C"/>
    <property type="match status" value="1"/>
</dbReference>
<dbReference type="InterPro" id="IPR006153">
    <property type="entry name" value="Cation/H_exchanger_TM"/>
</dbReference>
<organism evidence="14 15">
    <name type="scientific">Stephania cephalantha</name>
    <dbReference type="NCBI Taxonomy" id="152367"/>
    <lineage>
        <taxon>Eukaryota</taxon>
        <taxon>Viridiplantae</taxon>
        <taxon>Streptophyta</taxon>
        <taxon>Embryophyta</taxon>
        <taxon>Tracheophyta</taxon>
        <taxon>Spermatophyta</taxon>
        <taxon>Magnoliopsida</taxon>
        <taxon>Ranunculales</taxon>
        <taxon>Menispermaceae</taxon>
        <taxon>Menispermoideae</taxon>
        <taxon>Cissampelideae</taxon>
        <taxon>Stephania</taxon>
    </lineage>
</organism>
<evidence type="ECO:0000256" key="3">
    <source>
        <dbReference type="ARBA" id="ARBA00022538"/>
    </source>
</evidence>
<dbReference type="Pfam" id="PF23256">
    <property type="entry name" value="CHX17_2nd"/>
    <property type="match status" value="1"/>
</dbReference>
<keyword evidence="2" id="KW-0813">Transport</keyword>
<gene>
    <name evidence="14" type="ORF">Scep_005782</name>
</gene>
<dbReference type="Gene3D" id="1.20.1530.20">
    <property type="match status" value="1"/>
</dbReference>
<evidence type="ECO:0000256" key="8">
    <source>
        <dbReference type="ARBA" id="ARBA00023136"/>
    </source>
</evidence>
<keyword evidence="6 10" id="KW-1133">Transmembrane helix</keyword>
<evidence type="ECO:0000256" key="10">
    <source>
        <dbReference type="SAM" id="Phobius"/>
    </source>
</evidence>
<feature type="domain" description="Cation/H(+) antiporter C-terminal" evidence="13">
    <location>
        <begin position="628"/>
        <end position="769"/>
    </location>
</feature>
<evidence type="ECO:0000256" key="5">
    <source>
        <dbReference type="ARBA" id="ARBA00022958"/>
    </source>
</evidence>
<feature type="transmembrane region" description="Helical" evidence="10">
    <location>
        <begin position="379"/>
        <end position="399"/>
    </location>
</feature>
<dbReference type="GO" id="GO:1902600">
    <property type="term" value="P:proton transmembrane transport"/>
    <property type="evidence" value="ECO:0007669"/>
    <property type="project" value="InterPro"/>
</dbReference>
<feature type="transmembrane region" description="Helical" evidence="10">
    <location>
        <begin position="64"/>
        <end position="81"/>
    </location>
</feature>
<dbReference type="PANTHER" id="PTHR32468">
    <property type="entry name" value="CATION/H + ANTIPORTER"/>
    <property type="match status" value="1"/>
</dbReference>
<dbReference type="InterPro" id="IPR038770">
    <property type="entry name" value="Na+/solute_symporter_sf"/>
</dbReference>
<dbReference type="PANTHER" id="PTHR32468:SF66">
    <property type="entry name" value="CATION_H+ EXCHANGER DOMAIN-CONTAINING PROTEIN"/>
    <property type="match status" value="1"/>
</dbReference>
<feature type="transmembrane region" description="Helical" evidence="10">
    <location>
        <begin position="411"/>
        <end position="429"/>
    </location>
</feature>
<feature type="transmembrane region" description="Helical" evidence="10">
    <location>
        <begin position="197"/>
        <end position="219"/>
    </location>
</feature>
<protein>
    <recommendedName>
        <fullName evidence="16">Cation/H+ exchanger domain-containing protein</fullName>
    </recommendedName>
</protein>
<dbReference type="GO" id="GO:0006885">
    <property type="term" value="P:regulation of pH"/>
    <property type="evidence" value="ECO:0007669"/>
    <property type="project" value="TreeGrafter"/>
</dbReference>
<evidence type="ECO:0000256" key="6">
    <source>
        <dbReference type="ARBA" id="ARBA00022989"/>
    </source>
</evidence>
<feature type="transmembrane region" description="Helical" evidence="10">
    <location>
        <begin position="231"/>
        <end position="255"/>
    </location>
</feature>
<evidence type="ECO:0000256" key="2">
    <source>
        <dbReference type="ARBA" id="ARBA00022448"/>
    </source>
</evidence>
<evidence type="ECO:0000256" key="1">
    <source>
        <dbReference type="ARBA" id="ARBA00004141"/>
    </source>
</evidence>
<dbReference type="EMBL" id="JBBNAG010000002">
    <property type="protein sequence ID" value="KAK9159208.1"/>
    <property type="molecule type" value="Genomic_DNA"/>
</dbReference>
<keyword evidence="5" id="KW-0630">Potassium</keyword>
<keyword evidence="3" id="KW-0633">Potassium transport</keyword>
<evidence type="ECO:0000256" key="9">
    <source>
        <dbReference type="ARBA" id="ARBA00038341"/>
    </source>
</evidence>
<dbReference type="AlphaFoldDB" id="A0AAP0KUZ8"/>
<comment type="caution">
    <text evidence="14">The sequence shown here is derived from an EMBL/GenBank/DDBJ whole genome shotgun (WGS) entry which is preliminary data.</text>
</comment>
<accession>A0AAP0KUZ8</accession>
<feature type="transmembrane region" description="Helical" evidence="10">
    <location>
        <begin position="346"/>
        <end position="372"/>
    </location>
</feature>
<evidence type="ECO:0000313" key="15">
    <source>
        <dbReference type="Proteomes" id="UP001419268"/>
    </source>
</evidence>
<sequence>MEKFPWDYALMCDREIRSFLSRGIWRGDSPLESLIPLFILQIGVATFVTGFVDHLIRPFGQSSFVSHMIGGFLLCPALLGANDTVRTSLFSRRTEYVNETMQFFAITLYLYVGGAQIDLSVLKREGRKAFVIGLSSILLPLICTSLTTYIIITFFNIDPRQADMLPFVAMVEGFSSTQVIATLLAELNLLNSELGRLTAAASTVTFMLSWFAGFSVVFLKQSSEGGVWGSMGMLLCTMFMGILVVSMRPLLLWLFKNSQKRPWPFKEFPVLVILFMILVSALLGEVIGQHYVFGPMLLGLVTPSGPPIGEVIQNKLNTFIFRLMLPLFYVSAAARASTFTGINSELFWTIELIILVGFFGKVFATFLPCLFYKMPLRDCFLAGLIMSTQGIVDILYYRYLLNSKLISSQAYSLMTMTAVVFGVIISPLLKTLYKPSRKYLTYKARTLEFSKNNSELRILVCIYRDANVPSVIDLLEASNPNRESPLVVYLLHLIELQGLAHPVLISHNRRKTQSSIYRRSSSIFNAFGHYERQNHGVTAVSPFTAVAPYATMHTDICNLALDKKTTLVIIPFHRQHNFLDGLVDVSHRIMNVNCNVLNLVPCSVGILVDPLIANANYCIFERKRFFRIAVIFLGGPDDREALAYASRMAGHPNVSLTVVRLTADPDDNARPFEKRLDGNAISEFRLNYMGNDRVVIKEEVVADSVGTVKVIRSLELGYDLILVGRHHRMESPLVIGLADWNELPELGFIGDLLATLEARDGSILVVQQAAFVSEETSIVTPTAASPKV</sequence>
<keyword evidence="8 10" id="KW-0472">Membrane</keyword>
<feature type="transmembrane region" description="Helical" evidence="10">
    <location>
        <begin position="129"/>
        <end position="152"/>
    </location>
</feature>